<evidence type="ECO:0008006" key="4">
    <source>
        <dbReference type="Google" id="ProtNLM"/>
    </source>
</evidence>
<dbReference type="Gene3D" id="2.120.10.30">
    <property type="entry name" value="TolB, C-terminal domain"/>
    <property type="match status" value="2"/>
</dbReference>
<gene>
    <name evidence="2" type="ORF">DFR50_12619</name>
</gene>
<dbReference type="RefSeq" id="WP_147262832.1">
    <property type="nucleotide sequence ID" value="NZ_QNRK01000026.1"/>
</dbReference>
<dbReference type="Proteomes" id="UP000253529">
    <property type="component" value="Unassembled WGS sequence"/>
</dbReference>
<evidence type="ECO:0000313" key="3">
    <source>
        <dbReference type="Proteomes" id="UP000253529"/>
    </source>
</evidence>
<name>A0A366F0P7_9HYPH</name>
<organism evidence="2 3">
    <name type="scientific">Roseiarcus fermentans</name>
    <dbReference type="NCBI Taxonomy" id="1473586"/>
    <lineage>
        <taxon>Bacteria</taxon>
        <taxon>Pseudomonadati</taxon>
        <taxon>Pseudomonadota</taxon>
        <taxon>Alphaproteobacteria</taxon>
        <taxon>Hyphomicrobiales</taxon>
        <taxon>Roseiarcaceae</taxon>
        <taxon>Roseiarcus</taxon>
    </lineage>
</organism>
<sequence length="675" mass="70161">MTGHRRRRSARSALAVGILGLFGSSCGAADAAVRIEGQVQIGGGAVAGSTVGLWAASANAPSRLAQVTTDAEGRFVVSVDAAPNGASSLYLIASGGAPAVAKPGGDSKGLELLAVLGSDPPPRVVINELTTVASAFTNARFLDGESISGNPLGLKIAAGNVPNLVDLATGGWGKALLDPINSTQTTTLATFDTLGSLITAYAVLGDADWRGRLFKAATPTAGPQPKNTLEAMVGVARESWADPKGLFGLFAEAYPQPADGARRAAPFLPYLLYAPDDFSLMLAFAGGGMYANGRFMFDADGNLWSGQNWMPGSQSGAVNSIGGGVLEMAPNGKPLSPPITGFTGMGLDGVGWGTAVTRDKVWVTSFNGKLLVMDFDGKPVATEQDLPFKQKLRGLMGIGVADNGDVWIADGSDDQLLFFPEGRIKDGRIVKVAGLRSPFDIVIDPQNRVWVSNAQSDTIVRFPADDPTKTETFRAGISVRALAMDSKANVWVTSNMSPDFPIPRMPDHASIMTQFEILGKALLTYPKPTGVVNLILPDGTQVAPKGFDGGGAIDVPWGVNIDGNDDVWVGNLGPYPLGRSVVLMAGVDTQGHKPGTRPGDVLHVFKGGSIQMLTDVAIDPAGDVWAANNWNDPVAATSDNPNRATSTWGGGSGLTVIYGVAAPVKPPRIGVTRGF</sequence>
<evidence type="ECO:0000313" key="2">
    <source>
        <dbReference type="EMBL" id="RBP08174.1"/>
    </source>
</evidence>
<proteinExistence type="predicted"/>
<feature type="chain" id="PRO_5016719360" description="NHL repeat-containing protein" evidence="1">
    <location>
        <begin position="29"/>
        <end position="675"/>
    </location>
</feature>
<dbReference type="OrthoDB" id="9787204at2"/>
<protein>
    <recommendedName>
        <fullName evidence="4">NHL repeat-containing protein</fullName>
    </recommendedName>
</protein>
<reference evidence="2 3" key="1">
    <citation type="submission" date="2018-06" db="EMBL/GenBank/DDBJ databases">
        <title>Genomic Encyclopedia of Type Strains, Phase IV (KMG-IV): sequencing the most valuable type-strain genomes for metagenomic binning, comparative biology and taxonomic classification.</title>
        <authorList>
            <person name="Goeker M."/>
        </authorList>
    </citation>
    <scope>NUCLEOTIDE SEQUENCE [LARGE SCALE GENOMIC DNA]</scope>
    <source>
        <strain evidence="2 3">DSM 24875</strain>
    </source>
</reference>
<dbReference type="AlphaFoldDB" id="A0A366F0P7"/>
<dbReference type="InterPro" id="IPR011042">
    <property type="entry name" value="6-blade_b-propeller_TolB-like"/>
</dbReference>
<feature type="signal peptide" evidence="1">
    <location>
        <begin position="1"/>
        <end position="28"/>
    </location>
</feature>
<dbReference type="PROSITE" id="PS51257">
    <property type="entry name" value="PROKAR_LIPOPROTEIN"/>
    <property type="match status" value="1"/>
</dbReference>
<comment type="caution">
    <text evidence="2">The sequence shown here is derived from an EMBL/GenBank/DDBJ whole genome shotgun (WGS) entry which is preliminary data.</text>
</comment>
<accession>A0A366F0P7</accession>
<keyword evidence="3" id="KW-1185">Reference proteome</keyword>
<evidence type="ECO:0000256" key="1">
    <source>
        <dbReference type="SAM" id="SignalP"/>
    </source>
</evidence>
<dbReference type="EMBL" id="QNRK01000026">
    <property type="protein sequence ID" value="RBP08174.1"/>
    <property type="molecule type" value="Genomic_DNA"/>
</dbReference>
<keyword evidence="1" id="KW-0732">Signal</keyword>
<dbReference type="SUPFAM" id="SSF63829">
    <property type="entry name" value="Calcium-dependent phosphotriesterase"/>
    <property type="match status" value="1"/>
</dbReference>